<dbReference type="Pfam" id="PF11864">
    <property type="entry name" value="DUF3384"/>
    <property type="match status" value="1"/>
</dbReference>
<sequence>MGSSSTSGSQDRQSSVGKVFRSLSQVLGISSSQFDAQKIVSYQDGKFAVDNEELVDILEKGTTGDKVNALKLLKDEMVNITYEERLGLWKSVKAKINLKKEGVVRTEALKVLQELLNFSELPKTNGMEFYIDICESINFLGIDKDMKIFLVCFHELLRFADMSSFEKYTDHPLNDFLIKLHKQILVYRSEELDILIVSLISECIEIDRHLFTSDDLQDLLNTVINMSIKTKNMLELKSFLDFFDSYLLTGYKYEEELYTIFSILGCANGLEELETSGRCETLLDRILVDDLSSKVPFTLCDIITGRYNDKQKHRNGNRPVIGCLRLLSYTLKYFDEASNCGKAITSFFEHHLNYLFQTLITISKSADEAVSIEVLKFIDEVLEKPFTISGYYKYFIERNEFWKLLQLLNWRDKQPISSSYKDVLNELFNKLQNFDLNSFYVSRLIEYLEENYQILSSYNISYTLNYYSTNLVCVCGALNWKQKCETIVEKYYSTAPSEVLKVLRDSFLYCIPLKIDQPSLNFYINILCYVCVLGLRFKLDDDVLEPLTDVISKLDDQMLEKVVDDYTMEIQSFTDLNKEIITKTLLLATLKFADNKKTSGRTSILLNSVVKVAKFSAIHTGLKLFNYAILLLTRIRACKDASKSRLYIYEIKSEDFRNEYFLSRNEKSVNGNDNKDIDLKIKQIFDEQLSDPRFERRMSEYFFDGKTKEFETEINSNVLLGLYIDILGNTTSWELYFIVVKHIRHQLLNYDLFGETCDGSIIELTKLLTQQMQFIYAFKFERPHWLQTKHIRIAIVEVLYGIYPYKEVIPLRQGEDLLRSVALDFHFFDIIRTPFLNYLHCCMFEFPNLMEHFVFPILKMIQDDLSKPETLFTSLGFILDLYELADCYELKEKEVKIVHDVLKRVLNYKIAEYDSNYNEIKSSKILAGLILETFSPAGGDGGVGPIVVFKRGIRFTHLVGGKAGKEDELFARLAQCCDEKGSLAGSVVDLDKIKVSAALCGVGADPCSYISAEGDELEVVLVEQELSSELVDDSMGKKIVITTVAENRDYFTVSSYGFEYIKVGIVFVGRRNIVQFVKVLIELCSISALASTE</sequence>
<comment type="caution">
    <text evidence="2">The sequence shown here is derived from an EMBL/GenBank/DDBJ whole genome shotgun (WGS) entry which is preliminary data.</text>
</comment>
<evidence type="ECO:0000313" key="2">
    <source>
        <dbReference type="EMBL" id="GAV27910.1"/>
    </source>
</evidence>
<dbReference type="InterPro" id="IPR024584">
    <property type="entry name" value="Tuberin_N"/>
</dbReference>
<reference evidence="2 3" key="1">
    <citation type="submission" date="2016-08" db="EMBL/GenBank/DDBJ databases">
        <title>Whole genome shotgun sequence of Pichia membranifaciens KS47-1.</title>
        <authorList>
            <person name="Konishi M."/>
            <person name="Ishida M."/>
            <person name="Arakawa T."/>
            <person name="Kato Y."/>
            <person name="Horiuchi J."/>
        </authorList>
    </citation>
    <scope>NUCLEOTIDE SEQUENCE [LARGE SCALE GENOMIC DNA]</scope>
    <source>
        <strain evidence="2 3">KS47-1</strain>
    </source>
</reference>
<evidence type="ECO:0000313" key="3">
    <source>
        <dbReference type="Proteomes" id="UP000186136"/>
    </source>
</evidence>
<proteinExistence type="predicted"/>
<dbReference type="OrthoDB" id="19311at2759"/>
<organism evidence="2 3">
    <name type="scientific">Pichia membranifaciens</name>
    <dbReference type="NCBI Taxonomy" id="4926"/>
    <lineage>
        <taxon>Eukaryota</taxon>
        <taxon>Fungi</taxon>
        <taxon>Dikarya</taxon>
        <taxon>Ascomycota</taxon>
        <taxon>Saccharomycotina</taxon>
        <taxon>Pichiomycetes</taxon>
        <taxon>Pichiales</taxon>
        <taxon>Pichiaceae</taxon>
        <taxon>Pichia</taxon>
    </lineage>
</organism>
<dbReference type="EMBL" id="BDGI01000048">
    <property type="protein sequence ID" value="GAV27910.1"/>
    <property type="molecule type" value="Genomic_DNA"/>
</dbReference>
<protein>
    <recommendedName>
        <fullName evidence="1">Tuberin N-terminal domain-containing protein</fullName>
    </recommendedName>
</protein>
<keyword evidence="3" id="KW-1185">Reference proteome</keyword>
<accession>A0A1Q2YED0</accession>
<evidence type="ECO:0000259" key="1">
    <source>
        <dbReference type="Pfam" id="PF11864"/>
    </source>
</evidence>
<dbReference type="Proteomes" id="UP000186136">
    <property type="component" value="Unassembled WGS sequence"/>
</dbReference>
<gene>
    <name evidence="2" type="ORF">PMKS-001378</name>
</gene>
<name>A0A1Q2YED0_9ASCO</name>
<feature type="domain" description="Tuberin N-terminal" evidence="1">
    <location>
        <begin position="65"/>
        <end position="494"/>
    </location>
</feature>
<dbReference type="AlphaFoldDB" id="A0A1Q2YED0"/>